<organism evidence="2 3">
    <name type="scientific">Lacrimispora celerecrescens</name>
    <dbReference type="NCBI Taxonomy" id="29354"/>
    <lineage>
        <taxon>Bacteria</taxon>
        <taxon>Bacillati</taxon>
        <taxon>Bacillota</taxon>
        <taxon>Clostridia</taxon>
        <taxon>Lachnospirales</taxon>
        <taxon>Lachnospiraceae</taxon>
        <taxon>Lacrimispora</taxon>
    </lineage>
</organism>
<reference evidence="2 3" key="1">
    <citation type="submission" date="2014-07" db="EMBL/GenBank/DDBJ databases">
        <title>Draft genome of Clostridium celerecrescens 152B isolated from sediments associated with methane hydrate from Krishna Godavari basin.</title>
        <authorList>
            <person name="Honkalas V.S."/>
            <person name="Dabir A.P."/>
            <person name="Arora P."/>
            <person name="Dhakephalkar P.K."/>
        </authorList>
    </citation>
    <scope>NUCLEOTIDE SEQUENCE [LARGE SCALE GENOMIC DNA]</scope>
    <source>
        <strain evidence="2 3">152B</strain>
    </source>
</reference>
<sequence length="115" mass="13673">MSKETTFVGIILFPPRPDSAFRESFSQPQCMWRRFVCWRRKPSKSKDSGIMWVLCSCVFMFGLLKYVSCYHGGVRKMNVLAKQKLLPPKRWRNIMKETEIRDYLAHNLYVISNFN</sequence>
<dbReference type="Proteomes" id="UP000028525">
    <property type="component" value="Unassembled WGS sequence"/>
</dbReference>
<name>A0A084JNZ0_9FIRM</name>
<comment type="caution">
    <text evidence="2">The sequence shown here is derived from an EMBL/GenBank/DDBJ whole genome shotgun (WGS) entry which is preliminary data.</text>
</comment>
<keyword evidence="1" id="KW-1133">Transmembrane helix</keyword>
<dbReference type="AlphaFoldDB" id="A0A084JNZ0"/>
<protein>
    <submittedName>
        <fullName evidence="2">Uncharacterized protein</fullName>
    </submittedName>
</protein>
<dbReference type="EMBL" id="JPME01000010">
    <property type="protein sequence ID" value="KEZ90674.1"/>
    <property type="molecule type" value="Genomic_DNA"/>
</dbReference>
<proteinExistence type="predicted"/>
<evidence type="ECO:0000313" key="2">
    <source>
        <dbReference type="EMBL" id="KEZ90674.1"/>
    </source>
</evidence>
<gene>
    <name evidence="2" type="ORF">IO98_07900</name>
</gene>
<keyword evidence="1" id="KW-0812">Transmembrane</keyword>
<keyword evidence="1" id="KW-0472">Membrane</keyword>
<dbReference type="STRING" id="29354.IO98_07900"/>
<evidence type="ECO:0000256" key="1">
    <source>
        <dbReference type="SAM" id="Phobius"/>
    </source>
</evidence>
<evidence type="ECO:0000313" key="3">
    <source>
        <dbReference type="Proteomes" id="UP000028525"/>
    </source>
</evidence>
<accession>A0A084JNZ0</accession>
<feature type="transmembrane region" description="Helical" evidence="1">
    <location>
        <begin position="49"/>
        <end position="67"/>
    </location>
</feature>
<keyword evidence="3" id="KW-1185">Reference proteome</keyword>